<dbReference type="AlphaFoldDB" id="G9WRM0"/>
<evidence type="ECO:0000256" key="1">
    <source>
        <dbReference type="SAM" id="Phobius"/>
    </source>
</evidence>
<feature type="domain" description="Streptococcal pilin isopeptide linkage" evidence="2">
    <location>
        <begin position="72"/>
        <end position="188"/>
    </location>
</feature>
<dbReference type="InterPro" id="IPR038174">
    <property type="entry name" value="Strep_pil_link_sf"/>
</dbReference>
<dbReference type="RefSeq" id="WP_009537455.1">
    <property type="nucleotide sequence ID" value="NZ_JH414506.1"/>
</dbReference>
<evidence type="ECO:0000259" key="2">
    <source>
        <dbReference type="Pfam" id="PF12892"/>
    </source>
</evidence>
<keyword evidence="1" id="KW-0812">Transmembrane</keyword>
<keyword evidence="1" id="KW-0472">Membrane</keyword>
<dbReference type="NCBIfam" id="TIGR03786">
    <property type="entry name" value="strep_pil_rpt"/>
    <property type="match status" value="1"/>
</dbReference>
<dbReference type="PATRIC" id="fig|796944.3.peg.248"/>
<keyword evidence="4" id="KW-1185">Reference proteome</keyword>
<proteinExistence type="predicted"/>
<evidence type="ECO:0000313" key="4">
    <source>
        <dbReference type="Proteomes" id="UP000003527"/>
    </source>
</evidence>
<sequence>MFCTVKKRKRKDFCRFLIKGIGAVLFLVILMFVRSGNFLSTVEAQDGSFGCGNSVTVEISFSLEVLGRNVPESDFRVYLERDVESPNNPLPEPFYLDIHKGAGREKFYFHKMKFSKEGVYRYCIKQEKQNQEGFSYDDTEYDLEIEVLRANIDRYGNVVHPYLYAVVTGKKTGEEEKATELSFVNSYQKEESGKVNFLPQKPAQTDARKGVFNRMAKRGEGDEGKPLNAFLNKSAMYLRIARRKLKGEGSSMALYAMSTALATGNVILWLYRVRYAGGKATGTKDSRKKEK</sequence>
<feature type="transmembrane region" description="Helical" evidence="1">
    <location>
        <begin position="16"/>
        <end position="33"/>
    </location>
</feature>
<evidence type="ECO:0000313" key="3">
    <source>
        <dbReference type="EMBL" id="EHL13960.1"/>
    </source>
</evidence>
<organism evidence="3 4">
    <name type="scientific">Oribacterium asaccharolyticum ACB7</name>
    <dbReference type="NCBI Taxonomy" id="796944"/>
    <lineage>
        <taxon>Bacteria</taxon>
        <taxon>Bacillati</taxon>
        <taxon>Bacillota</taxon>
        <taxon>Clostridia</taxon>
        <taxon>Lachnospirales</taxon>
        <taxon>Lachnospiraceae</taxon>
        <taxon>Oribacterium</taxon>
    </lineage>
</organism>
<dbReference type="InterPro" id="IPR022464">
    <property type="entry name" value="Strep_pil_isopept_link"/>
</dbReference>
<accession>G9WRM0</accession>
<dbReference type="HOGENOM" id="CLU_084191_0_0_9"/>
<name>G9WRM0_9FIRM</name>
<keyword evidence="1" id="KW-1133">Transmembrane helix</keyword>
<feature type="transmembrane region" description="Helical" evidence="1">
    <location>
        <begin position="252"/>
        <end position="271"/>
    </location>
</feature>
<dbReference type="Gene3D" id="2.60.40.3050">
    <property type="match status" value="1"/>
</dbReference>
<gene>
    <name evidence="3" type="ORF">HMPREF9624_01736</name>
</gene>
<protein>
    <recommendedName>
        <fullName evidence="2">Streptococcal pilin isopeptide linkage domain-containing protein</fullName>
    </recommendedName>
</protein>
<dbReference type="Pfam" id="PF12892">
    <property type="entry name" value="FctA"/>
    <property type="match status" value="1"/>
</dbReference>
<comment type="caution">
    <text evidence="3">The sequence shown here is derived from an EMBL/GenBank/DDBJ whole genome shotgun (WGS) entry which is preliminary data.</text>
</comment>
<dbReference type="Proteomes" id="UP000003527">
    <property type="component" value="Unassembled WGS sequence"/>
</dbReference>
<reference evidence="3 4" key="1">
    <citation type="submission" date="2011-08" db="EMBL/GenBank/DDBJ databases">
        <title>The Genome Sequence of Oribacterium sp. ACB7.</title>
        <authorList>
            <consortium name="The Broad Institute Genome Sequencing Platform"/>
            <person name="Earl A."/>
            <person name="Ward D."/>
            <person name="Feldgarden M."/>
            <person name="Gevers D."/>
            <person name="Sizova M."/>
            <person name="Hazen A."/>
            <person name="Epstein S."/>
            <person name="Young S.K."/>
            <person name="Zeng Q."/>
            <person name="Gargeya S."/>
            <person name="Fitzgerald M."/>
            <person name="Haas B."/>
            <person name="Abouelleil A."/>
            <person name="Alvarado L."/>
            <person name="Arachchi H.M."/>
            <person name="Berlin A."/>
            <person name="Brown A."/>
            <person name="Chapman S.B."/>
            <person name="Chen Z."/>
            <person name="Dunbar C."/>
            <person name="Freedman E."/>
            <person name="Gearin G."/>
            <person name="Gellesch M."/>
            <person name="Goldberg J."/>
            <person name="Griggs A."/>
            <person name="Gujja S."/>
            <person name="Heiman D."/>
            <person name="Howarth C."/>
            <person name="Larson L."/>
            <person name="Lui A."/>
            <person name="MacDonald P.J.P."/>
            <person name="Montmayeur A."/>
            <person name="Murphy C."/>
            <person name="Neiman D."/>
            <person name="Pearson M."/>
            <person name="Priest M."/>
            <person name="Roberts A."/>
            <person name="Saif S."/>
            <person name="Shea T."/>
            <person name="Shenoy N."/>
            <person name="Sisk P."/>
            <person name="Stolte C."/>
            <person name="Sykes S."/>
            <person name="Wortman J."/>
            <person name="Nusbaum C."/>
            <person name="Birren B."/>
        </authorList>
    </citation>
    <scope>NUCLEOTIDE SEQUENCE [LARGE SCALE GENOMIC DNA]</scope>
    <source>
        <strain evidence="3 4">ACB7</strain>
    </source>
</reference>
<dbReference type="EMBL" id="AFZD01000004">
    <property type="protein sequence ID" value="EHL13960.1"/>
    <property type="molecule type" value="Genomic_DNA"/>
</dbReference>